<reference evidence="2" key="2">
    <citation type="submission" date="2025-09" db="UniProtKB">
        <authorList>
            <consortium name="Ensembl"/>
        </authorList>
    </citation>
    <scope>IDENTIFICATION</scope>
</reference>
<evidence type="ECO:0000259" key="1">
    <source>
        <dbReference type="PROSITE" id="PS50209"/>
    </source>
</evidence>
<accession>A0A3Q2UK34</accession>
<dbReference type="GeneTree" id="ENSGT00940000178130"/>
<dbReference type="Proteomes" id="UP000265000">
    <property type="component" value="Unplaced"/>
</dbReference>
<name>A0A3Q2UK34_FUNHE</name>
<dbReference type="STRING" id="8078.ENSFHEP00000031220"/>
<sequence length="86" mass="9530">MNQKEILEKNQTRADKARSTIDAVRNKGNNSCKMMIQHLQLKDPKLSKELGLPFSLSAQPGEATQFCNAAVTAKLIVLKGLYKNIS</sequence>
<dbReference type="GO" id="GO:0042981">
    <property type="term" value="P:regulation of apoptotic process"/>
    <property type="evidence" value="ECO:0007669"/>
    <property type="project" value="InterPro"/>
</dbReference>
<dbReference type="Gene3D" id="1.10.533.10">
    <property type="entry name" value="Death Domain, Fas"/>
    <property type="match status" value="1"/>
</dbReference>
<dbReference type="Ensembl" id="ENSFHET00000023437.1">
    <property type="protein sequence ID" value="ENSFHEP00000031220.1"/>
    <property type="gene ID" value="ENSFHEG00000016956.1"/>
</dbReference>
<dbReference type="InterPro" id="IPR001315">
    <property type="entry name" value="CARD"/>
</dbReference>
<dbReference type="SUPFAM" id="SSF47986">
    <property type="entry name" value="DEATH domain"/>
    <property type="match status" value="1"/>
</dbReference>
<reference evidence="2" key="1">
    <citation type="submission" date="2025-08" db="UniProtKB">
        <authorList>
            <consortium name="Ensembl"/>
        </authorList>
    </citation>
    <scope>IDENTIFICATION</scope>
</reference>
<feature type="domain" description="CARD" evidence="1">
    <location>
        <begin position="1"/>
        <end position="54"/>
    </location>
</feature>
<organism evidence="2 3">
    <name type="scientific">Fundulus heteroclitus</name>
    <name type="common">Killifish</name>
    <name type="synonym">Mummichog</name>
    <dbReference type="NCBI Taxonomy" id="8078"/>
    <lineage>
        <taxon>Eukaryota</taxon>
        <taxon>Metazoa</taxon>
        <taxon>Chordata</taxon>
        <taxon>Craniata</taxon>
        <taxon>Vertebrata</taxon>
        <taxon>Euteleostomi</taxon>
        <taxon>Actinopterygii</taxon>
        <taxon>Neopterygii</taxon>
        <taxon>Teleostei</taxon>
        <taxon>Neoteleostei</taxon>
        <taxon>Acanthomorphata</taxon>
        <taxon>Ovalentaria</taxon>
        <taxon>Atherinomorphae</taxon>
        <taxon>Cyprinodontiformes</taxon>
        <taxon>Fundulidae</taxon>
        <taxon>Fundulus</taxon>
    </lineage>
</organism>
<evidence type="ECO:0000313" key="3">
    <source>
        <dbReference type="Proteomes" id="UP000265000"/>
    </source>
</evidence>
<dbReference type="PROSITE" id="PS50209">
    <property type="entry name" value="CARD"/>
    <property type="match status" value="1"/>
</dbReference>
<dbReference type="Pfam" id="PF00619">
    <property type="entry name" value="CARD"/>
    <property type="match status" value="1"/>
</dbReference>
<proteinExistence type="predicted"/>
<dbReference type="AlphaFoldDB" id="A0A3Q2UK34"/>
<dbReference type="InterPro" id="IPR011029">
    <property type="entry name" value="DEATH-like_dom_sf"/>
</dbReference>
<protein>
    <recommendedName>
        <fullName evidence="1">CARD domain-containing protein</fullName>
    </recommendedName>
</protein>
<keyword evidence="3" id="KW-1185">Reference proteome</keyword>
<evidence type="ECO:0000313" key="2">
    <source>
        <dbReference type="Ensembl" id="ENSFHEP00000031220.1"/>
    </source>
</evidence>